<evidence type="ECO:0000313" key="3">
    <source>
        <dbReference type="Proteomes" id="UP000217784"/>
    </source>
</evidence>
<dbReference type="AlphaFoldDB" id="A0A2A2H7X1"/>
<comment type="caution">
    <text evidence="2">The sequence shown here is derived from an EMBL/GenBank/DDBJ whole genome shotgun (WGS) entry which is preliminary data.</text>
</comment>
<organism evidence="2 3">
    <name type="scientific">Methanobacterium bryantii</name>
    <dbReference type="NCBI Taxonomy" id="2161"/>
    <lineage>
        <taxon>Archaea</taxon>
        <taxon>Methanobacteriati</taxon>
        <taxon>Methanobacteriota</taxon>
        <taxon>Methanomada group</taxon>
        <taxon>Methanobacteria</taxon>
        <taxon>Methanobacteriales</taxon>
        <taxon>Methanobacteriaceae</taxon>
        <taxon>Methanobacterium</taxon>
    </lineage>
</organism>
<keyword evidence="1" id="KW-0472">Membrane</keyword>
<accession>A0A2A2H7X1</accession>
<keyword evidence="3" id="KW-1185">Reference proteome</keyword>
<reference evidence="2 3" key="1">
    <citation type="journal article" date="2017" name="BMC Genomics">
        <title>Genomic analysis of methanogenic archaea reveals a shift towards energy conservation.</title>
        <authorList>
            <person name="Gilmore S.P."/>
            <person name="Henske J.K."/>
            <person name="Sexton J.A."/>
            <person name="Solomon K.V."/>
            <person name="Seppala S."/>
            <person name="Yoo J.I."/>
            <person name="Huyett L.M."/>
            <person name="Pressman A."/>
            <person name="Cogan J.Z."/>
            <person name="Kivenson V."/>
            <person name="Peng X."/>
            <person name="Tan Y."/>
            <person name="Valentine D.L."/>
            <person name="O'Malley M.A."/>
        </authorList>
    </citation>
    <scope>NUCLEOTIDE SEQUENCE [LARGE SCALE GENOMIC DNA]</scope>
    <source>
        <strain evidence="2 3">M.o.H.</strain>
    </source>
</reference>
<dbReference type="RefSeq" id="WP_069585184.1">
    <property type="nucleotide sequence ID" value="NZ_LMVM01000004.1"/>
</dbReference>
<proteinExistence type="predicted"/>
<feature type="transmembrane region" description="Helical" evidence="1">
    <location>
        <begin position="12"/>
        <end position="32"/>
    </location>
</feature>
<name>A0A2A2H7X1_METBR</name>
<gene>
    <name evidence="2" type="ORF">ASJ80_09135</name>
</gene>
<keyword evidence="1" id="KW-1133">Transmembrane helix</keyword>
<dbReference type="Proteomes" id="UP000217784">
    <property type="component" value="Unassembled WGS sequence"/>
</dbReference>
<protein>
    <submittedName>
        <fullName evidence="2">Uncharacterized protein</fullName>
    </submittedName>
</protein>
<dbReference type="EMBL" id="LMVM01000004">
    <property type="protein sequence ID" value="PAV05529.1"/>
    <property type="molecule type" value="Genomic_DNA"/>
</dbReference>
<evidence type="ECO:0000313" key="2">
    <source>
        <dbReference type="EMBL" id="PAV05529.1"/>
    </source>
</evidence>
<keyword evidence="1" id="KW-0812">Transmembrane</keyword>
<sequence>MDNRGFIFTADATLALVIFMVFSTAFVSYYFLPNYLGDDHEHLEKLAADALQVLENDGTLYVASSEYQLYEDAKNRGDTVEAQKHLTNATNILNGNLSYLIPADTGFRITMSDYPSVENDRGLLYANDVVSRVNVISGPKEGWMGRAWYKVEKAEFIDQPTNVTTTLWNFHNWLTNFNPWNNYYHLEDYSYWGKGSSAQNIDFSVPDNAVINGLTFLLGSSSSQSKGKSYAANVVINGNYNIIKNSSFTFLNFRPGTQQTMYNYQVFPNYGQIHTGVNGFYVNFINATRYNDMPWFALIANYTTTFKVPQGVLNDQFNFTDAAGLAVPNAQDLSGDGHSNEYGRIYYLSNGSMSSFTDRRVMSWSTFSSIDRNELDEYDNGVPFVIDNVNGEDGSAVSVVQEFDIPSDNVRILDGYVVLNTFGAVDNAMVEVWDGTQWRTVFCSFDFKETPSSISTTDYSKIGDGYGNIPGILYIGDKLRTGHNKVRITIWDQVPSSDYDLVGLVNSYTHVSYTRLPIRWENFAYNSYQNEGNTYSSTRTFSTDDNAREVYLFVSAGSDARHITIDVRTPSGGSWKTVYDSDTIPYYINLAQLDAGKGYHIFTNGDAGNYTIKKGTNYRTRVTVTSSSNEWESGDNDAEIFSGTRVSVLYPEFLQNMWTTSYSSDPNVAKQQAQQDLVNRLTQSGITPDPDLIRSEALYTGDLPNSIPVRLDLWKH</sequence>
<evidence type="ECO:0000256" key="1">
    <source>
        <dbReference type="SAM" id="Phobius"/>
    </source>
</evidence>